<name>A0A6I1MHL8_9CLOT</name>
<dbReference type="Proteomes" id="UP000430345">
    <property type="component" value="Unassembled WGS sequence"/>
</dbReference>
<dbReference type="SUPFAM" id="SSF53067">
    <property type="entry name" value="Actin-like ATPase domain"/>
    <property type="match status" value="2"/>
</dbReference>
<comment type="caution">
    <text evidence="2">The sequence shown here is derived from an EMBL/GenBank/DDBJ whole genome shotgun (WGS) entry which is preliminary data.</text>
</comment>
<dbReference type="Gene3D" id="3.30.420.40">
    <property type="match status" value="2"/>
</dbReference>
<keyword evidence="3" id="KW-1185">Reference proteome</keyword>
<evidence type="ECO:0000313" key="2">
    <source>
        <dbReference type="EMBL" id="MPQ42640.1"/>
    </source>
</evidence>
<dbReference type="RefSeq" id="WP_152887451.1">
    <property type="nucleotide sequence ID" value="NZ_WHJC01000015.1"/>
</dbReference>
<dbReference type="InterPro" id="IPR002731">
    <property type="entry name" value="ATPase_BadF"/>
</dbReference>
<accession>A0A6I1MHL8</accession>
<gene>
    <name evidence="2" type="ORF">GBZ86_02560</name>
</gene>
<sequence length="333" mass="36412">MYYLGVDGGGTKTSFMLINQLGEIKGFTNSSTCHIHQVGFQGLKEVIENGIKEVCSQGGITKNDLSYSFLGLPAYGENADEEKKILKTIDEIFGTNKASCGNDISVALAGSLASKSGICIILGTGAIAAGLNENFQTCRTSGWGHICGDEGSGYWIAKKGIEIFSKEADNRLEKTPLYYIFRENLNLKNDFDLIFLIKDKYKQDRTKIAKLALLVYEAAKQGDKHALEIYKQAAYECFLMVKGIIKQLDLKYPLNVSYAGSVFNSGELIINPLKDYLGEISSQIYVQAPILTPIKGAALNAIKLHTGIINDTIINTLANENAIDIKEKIAVLL</sequence>
<dbReference type="PANTHER" id="PTHR43190:SF3">
    <property type="entry name" value="N-ACETYL-D-GLUCOSAMINE KINASE"/>
    <property type="match status" value="1"/>
</dbReference>
<evidence type="ECO:0000313" key="3">
    <source>
        <dbReference type="Proteomes" id="UP000430345"/>
    </source>
</evidence>
<dbReference type="InterPro" id="IPR052519">
    <property type="entry name" value="Euk-type_GlcNAc_Kinase"/>
</dbReference>
<dbReference type="Pfam" id="PF01869">
    <property type="entry name" value="BcrAD_BadFG"/>
    <property type="match status" value="1"/>
</dbReference>
<feature type="domain" description="ATPase BadF/BadG/BcrA/BcrD type" evidence="1">
    <location>
        <begin position="4"/>
        <end position="301"/>
    </location>
</feature>
<dbReference type="PANTHER" id="PTHR43190">
    <property type="entry name" value="N-ACETYL-D-GLUCOSAMINE KINASE"/>
    <property type="match status" value="1"/>
</dbReference>
<dbReference type="OrthoDB" id="9772633at2"/>
<reference evidence="2 3" key="1">
    <citation type="submission" date="2019-10" db="EMBL/GenBank/DDBJ databases">
        <title>The Genome Sequence of Clostridium tarantellae Isolated from Fish Brain.</title>
        <authorList>
            <person name="Bano L."/>
            <person name="Kiel M."/>
            <person name="Sales G."/>
            <person name="Doxey A.C."/>
            <person name="Mansfield M.J."/>
            <person name="Schiavone M."/>
            <person name="Rossetto O."/>
            <person name="Pirazzini M."/>
            <person name="Dobrindt U."/>
            <person name="Montecucco C."/>
        </authorList>
    </citation>
    <scope>NUCLEOTIDE SEQUENCE [LARGE SCALE GENOMIC DNA]</scope>
    <source>
        <strain evidence="2 3">DSM 3997</strain>
    </source>
</reference>
<proteinExistence type="predicted"/>
<protein>
    <submittedName>
        <fullName evidence="2">ATPase</fullName>
    </submittedName>
</protein>
<organism evidence="2 3">
    <name type="scientific">Clostridium tarantellae</name>
    <dbReference type="NCBI Taxonomy" id="39493"/>
    <lineage>
        <taxon>Bacteria</taxon>
        <taxon>Bacillati</taxon>
        <taxon>Bacillota</taxon>
        <taxon>Clostridia</taxon>
        <taxon>Eubacteriales</taxon>
        <taxon>Clostridiaceae</taxon>
        <taxon>Clostridium</taxon>
    </lineage>
</organism>
<evidence type="ECO:0000259" key="1">
    <source>
        <dbReference type="Pfam" id="PF01869"/>
    </source>
</evidence>
<dbReference type="EMBL" id="WHJC01000015">
    <property type="protein sequence ID" value="MPQ42640.1"/>
    <property type="molecule type" value="Genomic_DNA"/>
</dbReference>
<dbReference type="InterPro" id="IPR043129">
    <property type="entry name" value="ATPase_NBD"/>
</dbReference>
<dbReference type="AlphaFoldDB" id="A0A6I1MHL8"/>
<dbReference type="CDD" id="cd24007">
    <property type="entry name" value="ASKHA_NBD_eukNAGK-like"/>
    <property type="match status" value="1"/>
</dbReference>